<proteinExistence type="predicted"/>
<dbReference type="AlphaFoldDB" id="A0AAW2SV92"/>
<dbReference type="PANTHER" id="PTHR48258:SF4">
    <property type="entry name" value="DUF4216 DOMAIN-CONTAINING PROTEIN"/>
    <property type="match status" value="1"/>
</dbReference>
<feature type="domain" description="DUF4218" evidence="1">
    <location>
        <begin position="121"/>
        <end position="186"/>
    </location>
</feature>
<organism evidence="2">
    <name type="scientific">Sesamum latifolium</name>
    <dbReference type="NCBI Taxonomy" id="2727402"/>
    <lineage>
        <taxon>Eukaryota</taxon>
        <taxon>Viridiplantae</taxon>
        <taxon>Streptophyta</taxon>
        <taxon>Embryophyta</taxon>
        <taxon>Tracheophyta</taxon>
        <taxon>Spermatophyta</taxon>
        <taxon>Magnoliopsida</taxon>
        <taxon>eudicotyledons</taxon>
        <taxon>Gunneridae</taxon>
        <taxon>Pentapetalae</taxon>
        <taxon>asterids</taxon>
        <taxon>lamiids</taxon>
        <taxon>Lamiales</taxon>
        <taxon>Pedaliaceae</taxon>
        <taxon>Sesamum</taxon>
    </lineage>
</organism>
<evidence type="ECO:0000313" key="2">
    <source>
        <dbReference type="EMBL" id="KAL0395471.1"/>
    </source>
</evidence>
<dbReference type="EMBL" id="JACGWN010000016">
    <property type="protein sequence ID" value="KAL0395471.1"/>
    <property type="molecule type" value="Genomic_DNA"/>
</dbReference>
<gene>
    <name evidence="2" type="ORF">Slati_4513300</name>
</gene>
<dbReference type="PANTHER" id="PTHR48258">
    <property type="entry name" value="DUF4218 DOMAIN-CONTAINING PROTEIN-RELATED"/>
    <property type="match status" value="1"/>
</dbReference>
<dbReference type="InterPro" id="IPR025452">
    <property type="entry name" value="DUF4218"/>
</dbReference>
<reference evidence="2" key="2">
    <citation type="journal article" date="2024" name="Plant">
        <title>Genomic evolution and insights into agronomic trait innovations of Sesamum species.</title>
        <authorList>
            <person name="Miao H."/>
            <person name="Wang L."/>
            <person name="Qu L."/>
            <person name="Liu H."/>
            <person name="Sun Y."/>
            <person name="Le M."/>
            <person name="Wang Q."/>
            <person name="Wei S."/>
            <person name="Zheng Y."/>
            <person name="Lin W."/>
            <person name="Duan Y."/>
            <person name="Cao H."/>
            <person name="Xiong S."/>
            <person name="Wang X."/>
            <person name="Wei L."/>
            <person name="Li C."/>
            <person name="Ma Q."/>
            <person name="Ju M."/>
            <person name="Zhao R."/>
            <person name="Li G."/>
            <person name="Mu C."/>
            <person name="Tian Q."/>
            <person name="Mei H."/>
            <person name="Zhang T."/>
            <person name="Gao T."/>
            <person name="Zhang H."/>
        </authorList>
    </citation>
    <scope>NUCLEOTIDE SEQUENCE</scope>
    <source>
        <strain evidence="2">KEN1</strain>
    </source>
</reference>
<protein>
    <recommendedName>
        <fullName evidence="1">DUF4218 domain-containing protein</fullName>
    </recommendedName>
</protein>
<comment type="caution">
    <text evidence="2">The sequence shown here is derived from an EMBL/GenBank/DDBJ whole genome shotgun (WGS) entry which is preliminary data.</text>
</comment>
<sequence length="238" mass="28481">MMDIKGKAKNNLNAWKDLKSICNRPELEVDEMRPNMMPKVVYTLTKEHKRRIYEWITHLKFFDGYASNLARCVDMKELRMHGMKSHDYHVFMQELIPIAFCEMLHESVWSVLTEVGLFQILCSTMLDVNKVQELETNVTTILCNLEKIFPPAFFCSMKHLIVYLPYEAHVGGPVQYRWMCPFERSFLNELYEHHHSEDPIIEELVGTQFKDWFKRRVKFELNYTDNELLKLHYWGSYN</sequence>
<evidence type="ECO:0000259" key="1">
    <source>
        <dbReference type="Pfam" id="PF13960"/>
    </source>
</evidence>
<accession>A0AAW2SV92</accession>
<name>A0AAW2SV92_9LAMI</name>
<dbReference type="Pfam" id="PF13960">
    <property type="entry name" value="DUF4218"/>
    <property type="match status" value="1"/>
</dbReference>
<reference evidence="2" key="1">
    <citation type="submission" date="2020-06" db="EMBL/GenBank/DDBJ databases">
        <authorList>
            <person name="Li T."/>
            <person name="Hu X."/>
            <person name="Zhang T."/>
            <person name="Song X."/>
            <person name="Zhang H."/>
            <person name="Dai N."/>
            <person name="Sheng W."/>
            <person name="Hou X."/>
            <person name="Wei L."/>
        </authorList>
    </citation>
    <scope>NUCLEOTIDE SEQUENCE</scope>
    <source>
        <strain evidence="2">KEN1</strain>
        <tissue evidence="2">Leaf</tissue>
    </source>
</reference>